<evidence type="ECO:0000313" key="2">
    <source>
        <dbReference type="EMBL" id="MQT17227.1"/>
    </source>
</evidence>
<keyword evidence="1" id="KW-1133">Transmembrane helix</keyword>
<evidence type="ECO:0000256" key="1">
    <source>
        <dbReference type="SAM" id="Phobius"/>
    </source>
</evidence>
<dbReference type="InterPro" id="IPR011726">
    <property type="entry name" value="KdpF"/>
</dbReference>
<name>A0A7C9LG58_9SPHN</name>
<comment type="caution">
    <text evidence="2">The sequence shown here is derived from an EMBL/GenBank/DDBJ whole genome shotgun (WGS) entry which is preliminary data.</text>
</comment>
<dbReference type="Proteomes" id="UP000481327">
    <property type="component" value="Unassembled WGS sequence"/>
</dbReference>
<keyword evidence="1" id="KW-0472">Membrane</keyword>
<reference evidence="2 3" key="1">
    <citation type="submission" date="2019-09" db="EMBL/GenBank/DDBJ databases">
        <title>Polymorphobacter sp. isolated from a lake in China.</title>
        <authorList>
            <person name="Liu Z."/>
        </authorList>
    </citation>
    <scope>NUCLEOTIDE SEQUENCE [LARGE SCALE GENOMIC DNA]</scope>
    <source>
        <strain evidence="2 3">D40P</strain>
    </source>
</reference>
<organism evidence="2 3">
    <name type="scientific">Sandarakinorhabdus fusca</name>
    <dbReference type="NCBI Taxonomy" id="1439888"/>
    <lineage>
        <taxon>Bacteria</taxon>
        <taxon>Pseudomonadati</taxon>
        <taxon>Pseudomonadota</taxon>
        <taxon>Alphaproteobacteria</taxon>
        <taxon>Sphingomonadales</taxon>
        <taxon>Sphingosinicellaceae</taxon>
        <taxon>Sandarakinorhabdus</taxon>
    </lineage>
</organism>
<feature type="transmembrane region" description="Helical" evidence="1">
    <location>
        <begin position="6"/>
        <end position="24"/>
    </location>
</feature>
<keyword evidence="3" id="KW-1185">Reference proteome</keyword>
<dbReference type="AlphaFoldDB" id="A0A7C9LG58"/>
<proteinExistence type="predicted"/>
<gene>
    <name evidence="2" type="ORF">F3168_08115</name>
</gene>
<protein>
    <submittedName>
        <fullName evidence="2">Potassium-transporting ATPase subunit F</fullName>
    </submittedName>
</protein>
<sequence>MTFDTSLGAIVAAAILLYLLAVLARPDRF</sequence>
<dbReference type="Pfam" id="PF09604">
    <property type="entry name" value="Potass_KdpF"/>
    <property type="match status" value="1"/>
</dbReference>
<dbReference type="GO" id="GO:0005886">
    <property type="term" value="C:plasma membrane"/>
    <property type="evidence" value="ECO:0007669"/>
    <property type="project" value="InterPro"/>
</dbReference>
<dbReference type="EMBL" id="WIOL01000002">
    <property type="protein sequence ID" value="MQT17227.1"/>
    <property type="molecule type" value="Genomic_DNA"/>
</dbReference>
<keyword evidence="1" id="KW-0812">Transmembrane</keyword>
<accession>A0A7C9LG58</accession>
<evidence type="ECO:0000313" key="3">
    <source>
        <dbReference type="Proteomes" id="UP000481327"/>
    </source>
</evidence>
<dbReference type="GO" id="GO:0008556">
    <property type="term" value="F:P-type potassium transmembrane transporter activity"/>
    <property type="evidence" value="ECO:0007669"/>
    <property type="project" value="InterPro"/>
</dbReference>